<feature type="region of interest" description="Disordered" evidence="1">
    <location>
        <begin position="1"/>
        <end position="20"/>
    </location>
</feature>
<protein>
    <submittedName>
        <fullName evidence="2">Uncharacterized protein</fullName>
    </submittedName>
</protein>
<sequence length="73" mass="7713">MAASRVTVPPRSSKSQRAVGLWGPRRVSAISLDPTTGRLTVDRGQASLDTRARGGSYTVPWPAATAGTPWSYA</sequence>
<keyword evidence="3" id="KW-1185">Reference proteome</keyword>
<organism evidence="2 3">
    <name type="scientific">Streptomyces shaanxiensis</name>
    <dbReference type="NCBI Taxonomy" id="653357"/>
    <lineage>
        <taxon>Bacteria</taxon>
        <taxon>Bacillati</taxon>
        <taxon>Actinomycetota</taxon>
        <taxon>Actinomycetes</taxon>
        <taxon>Kitasatosporales</taxon>
        <taxon>Streptomycetaceae</taxon>
        <taxon>Streptomyces</taxon>
    </lineage>
</organism>
<evidence type="ECO:0000313" key="2">
    <source>
        <dbReference type="EMBL" id="GAA4052214.1"/>
    </source>
</evidence>
<evidence type="ECO:0000256" key="1">
    <source>
        <dbReference type="SAM" id="MobiDB-lite"/>
    </source>
</evidence>
<accession>A0ABP7UT81</accession>
<gene>
    <name evidence="2" type="ORF">GCM10022233_23780</name>
</gene>
<dbReference type="Proteomes" id="UP001499984">
    <property type="component" value="Unassembled WGS sequence"/>
</dbReference>
<reference evidence="3" key="1">
    <citation type="journal article" date="2019" name="Int. J. Syst. Evol. Microbiol.">
        <title>The Global Catalogue of Microorganisms (GCM) 10K type strain sequencing project: providing services to taxonomists for standard genome sequencing and annotation.</title>
        <authorList>
            <consortium name="The Broad Institute Genomics Platform"/>
            <consortium name="The Broad Institute Genome Sequencing Center for Infectious Disease"/>
            <person name="Wu L."/>
            <person name="Ma J."/>
        </authorList>
    </citation>
    <scope>NUCLEOTIDE SEQUENCE [LARGE SCALE GENOMIC DNA]</scope>
    <source>
        <strain evidence="3">JCM 16925</strain>
    </source>
</reference>
<comment type="caution">
    <text evidence="2">The sequence shown here is derived from an EMBL/GenBank/DDBJ whole genome shotgun (WGS) entry which is preliminary data.</text>
</comment>
<proteinExistence type="predicted"/>
<dbReference type="EMBL" id="BAAAZY010000008">
    <property type="protein sequence ID" value="GAA4052214.1"/>
    <property type="molecule type" value="Genomic_DNA"/>
</dbReference>
<evidence type="ECO:0000313" key="3">
    <source>
        <dbReference type="Proteomes" id="UP001499984"/>
    </source>
</evidence>
<name>A0ABP7UT81_9ACTN</name>